<dbReference type="AlphaFoldDB" id="A0A2X4TSQ9"/>
<dbReference type="GO" id="GO:0008615">
    <property type="term" value="P:pyridoxine biosynthetic process"/>
    <property type="evidence" value="ECO:0007669"/>
    <property type="project" value="InterPro"/>
</dbReference>
<dbReference type="EC" id="1.4.3.5" evidence="8"/>
<dbReference type="PANTHER" id="PTHR10851:SF0">
    <property type="entry name" value="PYRIDOXINE-5'-PHOSPHATE OXIDASE"/>
    <property type="match status" value="1"/>
</dbReference>
<feature type="binding site" evidence="5">
    <location>
        <position position="197"/>
    </location>
    <ligand>
        <name>FMN</name>
        <dbReference type="ChEBI" id="CHEBI:58210"/>
    </ligand>
</feature>
<dbReference type="GO" id="GO:0004733">
    <property type="term" value="F:pyridoxamine phosphate oxidase activity"/>
    <property type="evidence" value="ECO:0007669"/>
    <property type="project" value="UniProtKB-EC"/>
</dbReference>
<dbReference type="STRING" id="1219011.GCA_001895045_01764"/>
<dbReference type="InterPro" id="IPR011576">
    <property type="entry name" value="Pyridox_Oxase_N"/>
</dbReference>
<dbReference type="Gene3D" id="2.30.110.10">
    <property type="entry name" value="Electron Transport, Fmn-binding Protein, Chain A"/>
    <property type="match status" value="1"/>
</dbReference>
<feature type="binding site" evidence="5">
    <location>
        <begin position="73"/>
        <end position="78"/>
    </location>
    <ligand>
        <name>FMN</name>
        <dbReference type="ChEBI" id="CHEBI:58210"/>
    </ligand>
</feature>
<feature type="domain" description="Pyridoxamine 5'-phosphate oxidase N-terminal" evidence="6">
    <location>
        <begin position="45"/>
        <end position="151"/>
    </location>
</feature>
<dbReference type="SUPFAM" id="SSF50475">
    <property type="entry name" value="FMN-binding split barrel"/>
    <property type="match status" value="1"/>
</dbReference>
<reference evidence="8 9" key="1">
    <citation type="submission" date="2018-06" db="EMBL/GenBank/DDBJ databases">
        <authorList>
            <consortium name="Pathogen Informatics"/>
            <person name="Doyle S."/>
        </authorList>
    </citation>
    <scope>NUCLEOTIDE SEQUENCE [LARGE SCALE GENOMIC DNA]</scope>
    <source>
        <strain evidence="8 9">NCTC10994</strain>
    </source>
</reference>
<feature type="binding site" evidence="5">
    <location>
        <position position="95"/>
    </location>
    <ligand>
        <name>FMN</name>
        <dbReference type="ChEBI" id="CHEBI:58210"/>
    </ligand>
</feature>
<evidence type="ECO:0000259" key="6">
    <source>
        <dbReference type="Pfam" id="PF01243"/>
    </source>
</evidence>
<dbReference type="RefSeq" id="WP_072699767.1">
    <property type="nucleotide sequence ID" value="NZ_JAFBBL010000001.1"/>
</dbReference>
<keyword evidence="9" id="KW-1185">Reference proteome</keyword>
<evidence type="ECO:0000256" key="3">
    <source>
        <dbReference type="ARBA" id="ARBA00022643"/>
    </source>
</evidence>
<dbReference type="InterPro" id="IPR019576">
    <property type="entry name" value="Pyridoxamine_oxidase_dimer_C"/>
</dbReference>
<dbReference type="GO" id="GO:0010181">
    <property type="term" value="F:FMN binding"/>
    <property type="evidence" value="ECO:0007669"/>
    <property type="project" value="InterPro"/>
</dbReference>
<keyword evidence="3 5" id="KW-0288">FMN</keyword>
<dbReference type="KEGG" id="rcr:NCTC10994_01633"/>
<evidence type="ECO:0000259" key="7">
    <source>
        <dbReference type="Pfam" id="PF10590"/>
    </source>
</evidence>
<dbReference type="Proteomes" id="UP000249091">
    <property type="component" value="Chromosome 1"/>
</dbReference>
<accession>A0A2X4TSQ9</accession>
<dbReference type="PIRSF" id="PIRSF000190">
    <property type="entry name" value="Pyd_amn-ph_oxd"/>
    <property type="match status" value="1"/>
</dbReference>
<evidence type="ECO:0000256" key="2">
    <source>
        <dbReference type="ARBA" id="ARBA00022630"/>
    </source>
</evidence>
<dbReference type="PANTHER" id="PTHR10851">
    <property type="entry name" value="PYRIDOXINE-5-PHOSPHATE OXIDASE"/>
    <property type="match status" value="1"/>
</dbReference>
<evidence type="ECO:0000313" key="9">
    <source>
        <dbReference type="Proteomes" id="UP000249091"/>
    </source>
</evidence>
<comment type="similarity">
    <text evidence="1">Belongs to the pyridoxamine 5'-phosphate oxidase family.</text>
</comment>
<dbReference type="Pfam" id="PF10590">
    <property type="entry name" value="PNP_phzG_C"/>
    <property type="match status" value="1"/>
</dbReference>
<protein>
    <submittedName>
        <fullName evidence="8">Pyridoxamine 5prime-phosphate oxidase</fullName>
        <ecNumber evidence="8">1.4.3.5</ecNumber>
    </submittedName>
</protein>
<sequence length="224" mass="25350">MAEIPHLEQFPDVRAWVRAIPVSTTAPPPGPEATPRPQDLFLRWLTDAVDAGLGEPHAATLSTVDEDGWPDARVLLLKDVTAEGWWFSGDDRSPKGRHLGTTPAAALTFYWREHGRQVRLRGAVHSGDREVCARDFVERSTLARAVASTGRQSAVLDDPGDYDRLVQDRLDTLEADPGWVSPHWTAWCVEPVTVEFWQADPGRRHRRLRYRRDDSGWTREQLFP</sequence>
<feature type="binding site" evidence="5">
    <location>
        <position position="207"/>
    </location>
    <ligand>
        <name>FMN</name>
        <dbReference type="ChEBI" id="CHEBI:58210"/>
    </ligand>
</feature>
<feature type="binding site" evidence="5">
    <location>
        <position position="117"/>
    </location>
    <ligand>
        <name>FMN</name>
        <dbReference type="ChEBI" id="CHEBI:58210"/>
    </ligand>
</feature>
<comment type="cofactor">
    <cofactor evidence="5">
        <name>FMN</name>
        <dbReference type="ChEBI" id="CHEBI:58210"/>
    </cofactor>
    <text evidence="5">Binds 1 FMN per subunit.</text>
</comment>
<keyword evidence="2" id="KW-0285">Flavoprotein</keyword>
<name>A0A2X4TSQ9_9NOCA</name>
<evidence type="ECO:0000313" key="8">
    <source>
        <dbReference type="EMBL" id="SQI30477.1"/>
    </source>
</evidence>
<feature type="binding site" evidence="5">
    <location>
        <begin position="152"/>
        <end position="153"/>
    </location>
    <ligand>
        <name>FMN</name>
        <dbReference type="ChEBI" id="CHEBI:58210"/>
    </ligand>
</feature>
<dbReference type="InterPro" id="IPR000659">
    <property type="entry name" value="Pyridox_Oxase"/>
</dbReference>
<dbReference type="EMBL" id="LS483468">
    <property type="protein sequence ID" value="SQI30477.1"/>
    <property type="molecule type" value="Genomic_DNA"/>
</dbReference>
<organism evidence="8 9">
    <name type="scientific">Rhodococcus coprophilus</name>
    <dbReference type="NCBI Taxonomy" id="38310"/>
    <lineage>
        <taxon>Bacteria</taxon>
        <taxon>Bacillati</taxon>
        <taxon>Actinomycetota</taxon>
        <taxon>Actinomycetes</taxon>
        <taxon>Mycobacteriales</taxon>
        <taxon>Nocardiaceae</taxon>
        <taxon>Rhodococcus</taxon>
    </lineage>
</organism>
<proteinExistence type="inferred from homology"/>
<gene>
    <name evidence="8" type="primary">pdxH_1</name>
    <name evidence="8" type="ORF">NCTC10994_01633</name>
</gene>
<dbReference type="NCBIfam" id="NF004231">
    <property type="entry name" value="PRK05679.1"/>
    <property type="match status" value="1"/>
</dbReference>
<dbReference type="Pfam" id="PF01243">
    <property type="entry name" value="PNPOx_N"/>
    <property type="match status" value="1"/>
</dbReference>
<evidence type="ECO:0000256" key="1">
    <source>
        <dbReference type="ARBA" id="ARBA00007301"/>
    </source>
</evidence>
<feature type="domain" description="Pyridoxine 5'-phosphate oxidase dimerisation C-terminal" evidence="7">
    <location>
        <begin position="184"/>
        <end position="224"/>
    </location>
</feature>
<evidence type="ECO:0000256" key="5">
    <source>
        <dbReference type="PIRSR" id="PIRSR000190-2"/>
    </source>
</evidence>
<keyword evidence="4 8" id="KW-0560">Oxidoreductase</keyword>
<dbReference type="InterPro" id="IPR012349">
    <property type="entry name" value="Split_barrel_FMN-bd"/>
</dbReference>
<evidence type="ECO:0000256" key="4">
    <source>
        <dbReference type="ARBA" id="ARBA00023002"/>
    </source>
</evidence>